<dbReference type="Pfam" id="PF05057">
    <property type="entry name" value="DUF676"/>
    <property type="match status" value="1"/>
</dbReference>
<name>S3D4U0_GLAL2</name>
<keyword evidence="6" id="KW-0378">Hydrolase</keyword>
<dbReference type="InterPro" id="IPR056884">
    <property type="entry name" value="NPHP3-like_N"/>
</dbReference>
<dbReference type="SUPFAM" id="SSF53474">
    <property type="entry name" value="alpha/beta-Hydrolases"/>
    <property type="match status" value="1"/>
</dbReference>
<dbReference type="InterPro" id="IPR029058">
    <property type="entry name" value="AB_hydrolase_fold"/>
</dbReference>
<dbReference type="Pfam" id="PF24883">
    <property type="entry name" value="NPHP3_N"/>
    <property type="match status" value="1"/>
</dbReference>
<protein>
    <submittedName>
        <fullName evidence="6">Alpha/beta-Hydrolase</fullName>
    </submittedName>
</protein>
<evidence type="ECO:0000259" key="5">
    <source>
        <dbReference type="Pfam" id="PF24883"/>
    </source>
</evidence>
<dbReference type="Gene3D" id="3.40.50.300">
    <property type="entry name" value="P-loop containing nucleotide triphosphate hydrolases"/>
    <property type="match status" value="1"/>
</dbReference>
<organism evidence="6 7">
    <name type="scientific">Glarea lozoyensis (strain ATCC 20868 / MF5171)</name>
    <dbReference type="NCBI Taxonomy" id="1116229"/>
    <lineage>
        <taxon>Eukaryota</taxon>
        <taxon>Fungi</taxon>
        <taxon>Dikarya</taxon>
        <taxon>Ascomycota</taxon>
        <taxon>Pezizomycotina</taxon>
        <taxon>Leotiomycetes</taxon>
        <taxon>Helotiales</taxon>
        <taxon>Helotiaceae</taxon>
        <taxon>Glarea</taxon>
    </lineage>
</organism>
<dbReference type="InterPro" id="IPR027417">
    <property type="entry name" value="P-loop_NTPase"/>
</dbReference>
<sequence>MFKIKGRAKEENYNSGGSSHSPSSASDEPYGIFYVANKVPTPEQTIDVVAIHGLGGHYENTWTHSKTKKNWLRDFLPDQMPEFRVMSWGYNARVLGSKSVGTVKHFARSLLTDLASCRNTEELRVRPLIFICHSLGGIVFKKMLVLANDQSDLYGSAVEHVKAVLFLGVPHAGSDAASMVSFLGDIASLATGGNSNTELLNSLERDGKELYEISQAFVERAKRLLVIYSFVIYSFVELERTKGHVIVPERSAATLLYNEDLVPLDRNHSTVCKFESPTDNQFGRVLLKLQAISKQIAGLQSMPDKSSAALQEELLESLGKYSRNPRRYGISDEYQSTFEWIWQPNLDESKETGFVEWLESGSGSFWIFGKPGSGKSTLMKYIYEDQRTTSLLRKQDSDIKQAMFCFFEMGEPQEKEFLGFLRFLLYQLVDNFPSLAIPILKIFQEIKIQAVEKDPKMLAWSRSDTCRALKEISRQHTVTGKICLFVDALDECDEGAIQRDDIDYMVSLQSWKGITIKLCLSSRTETFIHSRLNKFPGFPLQAWTSNDIAKYVSQELKKAYGRIDAKASSGPDSKIIDSVVKKAEGVFLWVKLAVMELTYAIESFSDEEDILKLCALDERQGPLTLQSLYFVKEGAQKAAVRKIATIPVEVKITRCHHMRGHVAHCARNLIQVNECDRQWSLFADGPDDDESSVSSYSSDDGRNPNFDRLLEADVSFVHRSLWEYMKSDSGWSSVVQRANAGLLTDGLLSLMPCHLSFYKTEMGEVTTDGRGEGKEISVYQSMHYLIACIHEAAARGTLYSEFMDAMFTGFEQEESWQTHWFHREAWGCNSLADEFLGRSAWQYLVYEIYERLQYRITSSPGLELLTIALQAGAKMHQLIPQTSINWCLFPRSPWWDLSPPEEEIPAEKHAQQDYMPCNPLQLFLTSFNRLTIEFLVEVAKKMLEHGLDLQSQNQDGLTVLECSSRCRLRTHTNRNWSRDYGLRIDHHFPQSRKSPLVIPLSREDYETETWNLAPILLHLCDEIKDSSPKTTVLDLYRQIKSRIEKSRKKDRKSFPIFPLDPGRIREGGVIRAQEDARDEIERRRNDNEATKALSELLSILEEVG</sequence>
<dbReference type="PANTHER" id="PTHR10039">
    <property type="entry name" value="AMELOGENIN"/>
    <property type="match status" value="1"/>
</dbReference>
<dbReference type="eggNOG" id="KOG2029">
    <property type="taxonomic scope" value="Eukaryota"/>
</dbReference>
<dbReference type="InterPro" id="IPR007751">
    <property type="entry name" value="DUF676_lipase-like"/>
</dbReference>
<proteinExistence type="inferred from homology"/>
<reference evidence="6 7" key="1">
    <citation type="journal article" date="2013" name="BMC Genomics">
        <title>Genomics-driven discovery of the pneumocandin biosynthetic gene cluster in the fungus Glarea lozoyensis.</title>
        <authorList>
            <person name="Chen L."/>
            <person name="Yue Q."/>
            <person name="Zhang X."/>
            <person name="Xiang M."/>
            <person name="Wang C."/>
            <person name="Li S."/>
            <person name="Che Y."/>
            <person name="Ortiz-Lopez F.J."/>
            <person name="Bills G.F."/>
            <person name="Liu X."/>
            <person name="An Z."/>
        </authorList>
    </citation>
    <scope>NUCLEOTIDE SEQUENCE [LARGE SCALE GENOMIC DNA]</scope>
    <source>
        <strain evidence="7">ATCC 20868 / MF5171</strain>
    </source>
</reference>
<dbReference type="HOGENOM" id="CLU_282697_0_0_1"/>
<dbReference type="PANTHER" id="PTHR10039:SF5">
    <property type="entry name" value="NACHT DOMAIN-CONTAINING PROTEIN"/>
    <property type="match status" value="1"/>
</dbReference>
<dbReference type="Gene3D" id="3.40.50.1820">
    <property type="entry name" value="alpha/beta hydrolase"/>
    <property type="match status" value="1"/>
</dbReference>
<evidence type="ECO:0000313" key="7">
    <source>
        <dbReference type="Proteomes" id="UP000016922"/>
    </source>
</evidence>
<feature type="region of interest" description="Disordered" evidence="3">
    <location>
        <begin position="1"/>
        <end position="26"/>
    </location>
</feature>
<keyword evidence="2" id="KW-0677">Repeat</keyword>
<accession>S3D4U0</accession>
<dbReference type="EMBL" id="KE145358">
    <property type="protein sequence ID" value="EPE33467.1"/>
    <property type="molecule type" value="Genomic_DNA"/>
</dbReference>
<comment type="similarity">
    <text evidence="1">Belongs to the putative lipase ROG1 family.</text>
</comment>
<feature type="domain" description="Nephrocystin 3-like N-terminal" evidence="5">
    <location>
        <begin position="351"/>
        <end position="523"/>
    </location>
</feature>
<dbReference type="OrthoDB" id="5086500at2759"/>
<dbReference type="SUPFAM" id="SSF52540">
    <property type="entry name" value="P-loop containing nucleoside triphosphate hydrolases"/>
    <property type="match status" value="1"/>
</dbReference>
<evidence type="ECO:0000256" key="2">
    <source>
        <dbReference type="ARBA" id="ARBA00022737"/>
    </source>
</evidence>
<feature type="domain" description="DUF676" evidence="4">
    <location>
        <begin position="48"/>
        <end position="191"/>
    </location>
</feature>
<evidence type="ECO:0000256" key="3">
    <source>
        <dbReference type="SAM" id="MobiDB-lite"/>
    </source>
</evidence>
<feature type="compositionally biased region" description="Low complexity" evidence="3">
    <location>
        <begin position="15"/>
        <end position="26"/>
    </location>
</feature>
<evidence type="ECO:0000256" key="1">
    <source>
        <dbReference type="ARBA" id="ARBA00007920"/>
    </source>
</evidence>
<dbReference type="GO" id="GO:0016787">
    <property type="term" value="F:hydrolase activity"/>
    <property type="evidence" value="ECO:0007669"/>
    <property type="project" value="UniProtKB-KW"/>
</dbReference>
<dbReference type="GeneID" id="19465533"/>
<dbReference type="Proteomes" id="UP000016922">
    <property type="component" value="Unassembled WGS sequence"/>
</dbReference>
<dbReference type="KEGG" id="glz:GLAREA_06480"/>
<evidence type="ECO:0000259" key="4">
    <source>
        <dbReference type="Pfam" id="PF05057"/>
    </source>
</evidence>
<evidence type="ECO:0000313" key="6">
    <source>
        <dbReference type="EMBL" id="EPE33467.1"/>
    </source>
</evidence>
<gene>
    <name evidence="6" type="ORF">GLAREA_06480</name>
</gene>
<dbReference type="AlphaFoldDB" id="S3D4U0"/>
<keyword evidence="7" id="KW-1185">Reference proteome</keyword>
<dbReference type="RefSeq" id="XP_008080084.1">
    <property type="nucleotide sequence ID" value="XM_008081893.1"/>
</dbReference>